<gene>
    <name evidence="2" type="ORF">CR165_02920</name>
</gene>
<evidence type="ECO:0000259" key="1">
    <source>
        <dbReference type="SMART" id="SM00421"/>
    </source>
</evidence>
<dbReference type="AlphaFoldDB" id="A0A2U1VAL7"/>
<name>A0A2U1VAL7_9PROT</name>
<keyword evidence="3" id="KW-1185">Reference proteome</keyword>
<dbReference type="GO" id="GO:0003677">
    <property type="term" value="F:DNA binding"/>
    <property type="evidence" value="ECO:0007669"/>
    <property type="project" value="InterPro"/>
</dbReference>
<feature type="domain" description="HTH luxR-type" evidence="1">
    <location>
        <begin position="315"/>
        <end position="372"/>
    </location>
</feature>
<dbReference type="GO" id="GO:0006355">
    <property type="term" value="P:regulation of DNA-templated transcription"/>
    <property type="evidence" value="ECO:0007669"/>
    <property type="project" value="InterPro"/>
</dbReference>
<dbReference type="RefSeq" id="WP_109515434.1">
    <property type="nucleotide sequence ID" value="NZ_PDOA01000001.1"/>
</dbReference>
<dbReference type="InterPro" id="IPR036388">
    <property type="entry name" value="WH-like_DNA-bd_sf"/>
</dbReference>
<protein>
    <recommendedName>
        <fullName evidence="1">HTH luxR-type domain-containing protein</fullName>
    </recommendedName>
</protein>
<dbReference type="Gene3D" id="1.10.10.10">
    <property type="entry name" value="Winged helix-like DNA-binding domain superfamily/Winged helix DNA-binding domain"/>
    <property type="match status" value="1"/>
</dbReference>
<sequence length="382" mass="41216">MPEDRLDALIDDLYGLAADGGSSESGWEALLARVALLMGATSAALQLASPQQGTTRLLATHNVADAVNQDYAAHFFPRDIFMDQAHAMPGQLMLSQDHLPDAQVAQSEIYNDLFRHHLHGAFYVAGGVTPVGDGQVLGFGLQRARERGAFTAEESRTLQRLWPHLRRAAQVQLRLQQAEVSQRLGFEALDRMTGGIVILAADRRILFMNRAARRLLEERSGCATTGNGGRLRLTYGPADERFSLLLAQATTMGPPRRANTLRCPRAEGLPALMLLVAPFQPQTMVAMPGAAPLALLLISDPRDVPPPLPDQLMALFGLTPAEAGVAASLAQGLSPEEVAQAREVRLSTVRSQVQALLAKTGTRRQGELLRLLLSLPQAAAPD</sequence>
<comment type="caution">
    <text evidence="2">The sequence shown here is derived from an EMBL/GenBank/DDBJ whole genome shotgun (WGS) entry which is preliminary data.</text>
</comment>
<organism evidence="2 3">
    <name type="scientific">Teichococcus aestuarii</name>
    <dbReference type="NCBI Taxonomy" id="568898"/>
    <lineage>
        <taxon>Bacteria</taxon>
        <taxon>Pseudomonadati</taxon>
        <taxon>Pseudomonadota</taxon>
        <taxon>Alphaproteobacteria</taxon>
        <taxon>Acetobacterales</taxon>
        <taxon>Roseomonadaceae</taxon>
        <taxon>Roseomonas</taxon>
    </lineage>
</organism>
<evidence type="ECO:0000313" key="3">
    <source>
        <dbReference type="Proteomes" id="UP000245048"/>
    </source>
</evidence>
<dbReference type="InterPro" id="IPR000792">
    <property type="entry name" value="Tscrpt_reg_LuxR_C"/>
</dbReference>
<evidence type="ECO:0000313" key="2">
    <source>
        <dbReference type="EMBL" id="PWC30865.1"/>
    </source>
</evidence>
<proteinExistence type="predicted"/>
<dbReference type="OrthoDB" id="4457864at2"/>
<dbReference type="EMBL" id="PDOA01000001">
    <property type="protein sequence ID" value="PWC30865.1"/>
    <property type="molecule type" value="Genomic_DNA"/>
</dbReference>
<reference evidence="3" key="1">
    <citation type="submission" date="2017-10" db="EMBL/GenBank/DDBJ databases">
        <authorList>
            <person name="Toshchakov S.V."/>
            <person name="Goeva M.A."/>
        </authorList>
    </citation>
    <scope>NUCLEOTIDE SEQUENCE [LARGE SCALE GENOMIC DNA]</scope>
    <source>
        <strain evidence="3">JR1/69-1-13</strain>
    </source>
</reference>
<dbReference type="SUPFAM" id="SSF46894">
    <property type="entry name" value="C-terminal effector domain of the bipartite response regulators"/>
    <property type="match status" value="1"/>
</dbReference>
<dbReference type="InterPro" id="IPR016032">
    <property type="entry name" value="Sig_transdc_resp-reg_C-effctor"/>
</dbReference>
<dbReference type="Proteomes" id="UP000245048">
    <property type="component" value="Unassembled WGS sequence"/>
</dbReference>
<accession>A0A2U1VAL7</accession>
<dbReference type="SMART" id="SM00421">
    <property type="entry name" value="HTH_LUXR"/>
    <property type="match status" value="1"/>
</dbReference>